<accession>A0A9P0AHC4</accession>
<evidence type="ECO:0000313" key="10">
    <source>
        <dbReference type="Proteomes" id="UP001152759"/>
    </source>
</evidence>
<evidence type="ECO:0000256" key="5">
    <source>
        <dbReference type="ARBA" id="ARBA00022801"/>
    </source>
</evidence>
<reference evidence="9" key="1">
    <citation type="submission" date="2021-12" db="EMBL/GenBank/DDBJ databases">
        <authorList>
            <person name="King R."/>
        </authorList>
    </citation>
    <scope>NUCLEOTIDE SEQUENCE</scope>
</reference>
<dbReference type="CDD" id="cd07061">
    <property type="entry name" value="HP_HAP_like"/>
    <property type="match status" value="1"/>
</dbReference>
<evidence type="ECO:0000313" key="9">
    <source>
        <dbReference type="EMBL" id="CAH0391852.1"/>
    </source>
</evidence>
<name>A0A9P0AHC4_BEMTA</name>
<dbReference type="Proteomes" id="UP001152759">
    <property type="component" value="Chromosome 6"/>
</dbReference>
<proteinExistence type="inferred from homology"/>
<keyword evidence="10" id="KW-1185">Reference proteome</keyword>
<dbReference type="GO" id="GO:0003993">
    <property type="term" value="F:acid phosphatase activity"/>
    <property type="evidence" value="ECO:0007669"/>
    <property type="project" value="UniProtKB-EC"/>
</dbReference>
<dbReference type="InterPro" id="IPR029033">
    <property type="entry name" value="His_PPase_superfam"/>
</dbReference>
<keyword evidence="7" id="KW-0325">Glycoprotein</keyword>
<keyword evidence="6" id="KW-1015">Disulfide bond</keyword>
<dbReference type="PANTHER" id="PTHR11567:SF211">
    <property type="entry name" value="PROSTATIC ACID PHOSPHATASE"/>
    <property type="match status" value="1"/>
</dbReference>
<dbReference type="EC" id="3.1.3.2" evidence="3"/>
<dbReference type="PROSITE" id="PS00778">
    <property type="entry name" value="HIS_ACID_PHOSPHAT_2"/>
    <property type="match status" value="1"/>
</dbReference>
<dbReference type="PROSITE" id="PS00616">
    <property type="entry name" value="HIS_ACID_PHOSPHAT_1"/>
    <property type="match status" value="1"/>
</dbReference>
<organism evidence="9 10">
    <name type="scientific">Bemisia tabaci</name>
    <name type="common">Sweetpotato whitefly</name>
    <name type="synonym">Aleurodes tabaci</name>
    <dbReference type="NCBI Taxonomy" id="7038"/>
    <lineage>
        <taxon>Eukaryota</taxon>
        <taxon>Metazoa</taxon>
        <taxon>Ecdysozoa</taxon>
        <taxon>Arthropoda</taxon>
        <taxon>Hexapoda</taxon>
        <taxon>Insecta</taxon>
        <taxon>Pterygota</taxon>
        <taxon>Neoptera</taxon>
        <taxon>Paraneoptera</taxon>
        <taxon>Hemiptera</taxon>
        <taxon>Sternorrhyncha</taxon>
        <taxon>Aleyrodoidea</taxon>
        <taxon>Aleyrodidae</taxon>
        <taxon>Aleyrodinae</taxon>
        <taxon>Bemisia</taxon>
    </lineage>
</organism>
<gene>
    <name evidence="9" type="ORF">BEMITA_LOCUS10433</name>
</gene>
<feature type="chain" id="PRO_5040458456" description="acid phosphatase" evidence="8">
    <location>
        <begin position="24"/>
        <end position="457"/>
    </location>
</feature>
<dbReference type="SUPFAM" id="SSF53254">
    <property type="entry name" value="Phosphoglycerate mutase-like"/>
    <property type="match status" value="1"/>
</dbReference>
<dbReference type="PANTHER" id="PTHR11567">
    <property type="entry name" value="ACID PHOSPHATASE-RELATED"/>
    <property type="match status" value="1"/>
</dbReference>
<keyword evidence="5" id="KW-0378">Hydrolase</keyword>
<feature type="signal peptide" evidence="8">
    <location>
        <begin position="1"/>
        <end position="23"/>
    </location>
</feature>
<comment type="catalytic activity">
    <reaction evidence="1">
        <text>a phosphate monoester + H2O = an alcohol + phosphate</text>
        <dbReference type="Rhea" id="RHEA:15017"/>
        <dbReference type="ChEBI" id="CHEBI:15377"/>
        <dbReference type="ChEBI" id="CHEBI:30879"/>
        <dbReference type="ChEBI" id="CHEBI:43474"/>
        <dbReference type="ChEBI" id="CHEBI:67140"/>
        <dbReference type="EC" id="3.1.3.2"/>
    </reaction>
</comment>
<protein>
    <recommendedName>
        <fullName evidence="3">acid phosphatase</fullName>
        <ecNumber evidence="3">3.1.3.2</ecNumber>
    </recommendedName>
</protein>
<evidence type="ECO:0000256" key="4">
    <source>
        <dbReference type="ARBA" id="ARBA00022729"/>
    </source>
</evidence>
<dbReference type="InterPro" id="IPR050645">
    <property type="entry name" value="Histidine_acid_phosphatase"/>
</dbReference>
<evidence type="ECO:0000256" key="2">
    <source>
        <dbReference type="ARBA" id="ARBA00005375"/>
    </source>
</evidence>
<sequence length="457" mass="52612">MFSHNQIFYVVVTLTSLIQPYSCKSTRDDPNEVVFVNVIFRHGDRSPIETYKNDPYSNASYWPMGWGQLTNKGKMQHYEFGRWMRDRYSKLLPEQYHRSDIYVQSTDVDRTLMSVESHLAGLYPPVTSQIWNQNLSWQPIPIHTVPESMDYILSQKKPCERYDYELKKAKSSSIMKAVNEKYKQLYQYVTLHSGKKIDGVLGILDVYDVLFIESLYGFGLPDWTAAVFPEPMKTVSSIAFMLPSLSQEMRRLKAGPLIGQITKHLEKKSRGKLTPDRKLWIYSAHDTTVAAVLMALNLYNSAPPPYTAAIIFELRKNSANEHFVSLYYRNTTDQPPYELVLPGCLFYCPLDQFILLTKPVVPDDWQSECESSYNISSLVMHNIYVVAMEEKLHGSSHLQETQPGNPIKISEDLLVCKSALLVTRYFIEVRLLVVSVKSVKMYLAFIDFKSLSLIRSP</sequence>
<dbReference type="InterPro" id="IPR000560">
    <property type="entry name" value="His_Pase_clade-2"/>
</dbReference>
<dbReference type="Pfam" id="PF00328">
    <property type="entry name" value="His_Phos_2"/>
    <property type="match status" value="1"/>
</dbReference>
<evidence type="ECO:0000256" key="7">
    <source>
        <dbReference type="ARBA" id="ARBA00023180"/>
    </source>
</evidence>
<dbReference type="InterPro" id="IPR033379">
    <property type="entry name" value="Acid_Pase_AS"/>
</dbReference>
<keyword evidence="4 8" id="KW-0732">Signal</keyword>
<evidence type="ECO:0000256" key="3">
    <source>
        <dbReference type="ARBA" id="ARBA00012646"/>
    </source>
</evidence>
<evidence type="ECO:0000256" key="8">
    <source>
        <dbReference type="SAM" id="SignalP"/>
    </source>
</evidence>
<dbReference type="EMBL" id="OU963867">
    <property type="protein sequence ID" value="CAH0391852.1"/>
    <property type="molecule type" value="Genomic_DNA"/>
</dbReference>
<dbReference type="AlphaFoldDB" id="A0A9P0AHC4"/>
<dbReference type="Gene3D" id="3.40.50.1240">
    <property type="entry name" value="Phosphoglycerate mutase-like"/>
    <property type="match status" value="1"/>
</dbReference>
<evidence type="ECO:0000256" key="6">
    <source>
        <dbReference type="ARBA" id="ARBA00023157"/>
    </source>
</evidence>
<comment type="similarity">
    <text evidence="2">Belongs to the histidine acid phosphatase family.</text>
</comment>
<evidence type="ECO:0000256" key="1">
    <source>
        <dbReference type="ARBA" id="ARBA00000032"/>
    </source>
</evidence>